<dbReference type="PANTHER" id="PTHR43611:SF3">
    <property type="entry name" value="FLAVIN MONONUCLEOTIDE HYDROLASE 1, CHLOROPLATIC"/>
    <property type="match status" value="1"/>
</dbReference>
<dbReference type="PANTHER" id="PTHR43611">
    <property type="entry name" value="ALPHA-D-GLUCOSE 1-PHOSPHATE PHOSPHATASE"/>
    <property type="match status" value="1"/>
</dbReference>
<dbReference type="SUPFAM" id="SSF56784">
    <property type="entry name" value="HAD-like"/>
    <property type="match status" value="1"/>
</dbReference>
<dbReference type="EMBL" id="PFCN01000016">
    <property type="protein sequence ID" value="PIR70478.1"/>
    <property type="molecule type" value="Genomic_DNA"/>
</dbReference>
<dbReference type="InterPro" id="IPR023214">
    <property type="entry name" value="HAD_sf"/>
</dbReference>
<name>A0A2H0TFY9_9BACT</name>
<comment type="caution">
    <text evidence="1">The sequence shown here is derived from an EMBL/GenBank/DDBJ whole genome shotgun (WGS) entry which is preliminary data.</text>
</comment>
<accession>A0A2H0TFY9</accession>
<sequence length="207" mass="24479">MKRDKWLFWDIGGVIMKVGYTEFCADLSRLFKTDNRKIIYFFEGENPPIWHEMEKGWVSLRIYEKISHHFKIYPPFDLFEIAFNSMCSGPVDELRFSRISGQLFEHGVKQGIISNINYMHTRAFEDKFERLLTHIPPEFRFYSCEHILRKPDKNFYKAVFKITGASPKNSFFVDDRAENVVAFPGTGFMFFNYTFLDYCLALNGLIP</sequence>
<dbReference type="AlphaFoldDB" id="A0A2H0TFY9"/>
<reference evidence="2" key="1">
    <citation type="submission" date="2017-09" db="EMBL/GenBank/DDBJ databases">
        <title>Depth-based differentiation of microbial function through sediment-hosted aquifers and enrichment of novel symbionts in the deep terrestrial subsurface.</title>
        <authorList>
            <person name="Probst A.J."/>
            <person name="Ladd B."/>
            <person name="Jarett J.K."/>
            <person name="Geller-Mcgrath D.E."/>
            <person name="Sieber C.M.K."/>
            <person name="Emerson J.B."/>
            <person name="Anantharaman K."/>
            <person name="Thomas B.C."/>
            <person name="Malmstrom R."/>
            <person name="Stieglmeier M."/>
            <person name="Klingl A."/>
            <person name="Woyke T."/>
            <person name="Ryan C.M."/>
            <person name="Banfield J.F."/>
        </authorList>
    </citation>
    <scope>NUCLEOTIDE SEQUENCE [LARGE SCALE GENOMIC DNA]</scope>
</reference>
<dbReference type="Proteomes" id="UP000229383">
    <property type="component" value="Unassembled WGS sequence"/>
</dbReference>
<dbReference type="Gene3D" id="1.10.150.240">
    <property type="entry name" value="Putative phosphatase, domain 2"/>
    <property type="match status" value="1"/>
</dbReference>
<gene>
    <name evidence="1" type="ORF">COU46_01230</name>
</gene>
<protein>
    <recommendedName>
        <fullName evidence="3">HAD family phosphatase</fullName>
    </recommendedName>
</protein>
<dbReference type="InterPro" id="IPR023198">
    <property type="entry name" value="PGP-like_dom2"/>
</dbReference>
<evidence type="ECO:0000313" key="2">
    <source>
        <dbReference type="Proteomes" id="UP000229383"/>
    </source>
</evidence>
<dbReference type="Gene3D" id="3.40.50.1000">
    <property type="entry name" value="HAD superfamily/HAD-like"/>
    <property type="match status" value="1"/>
</dbReference>
<evidence type="ECO:0008006" key="3">
    <source>
        <dbReference type="Google" id="ProtNLM"/>
    </source>
</evidence>
<organism evidence="1 2">
    <name type="scientific">Candidatus Niyogibacteria bacterium CG10_big_fil_rev_8_21_14_0_10_42_19</name>
    <dbReference type="NCBI Taxonomy" id="1974725"/>
    <lineage>
        <taxon>Bacteria</taxon>
        <taxon>Candidatus Niyogiibacteriota</taxon>
    </lineage>
</organism>
<dbReference type="InterPro" id="IPR036412">
    <property type="entry name" value="HAD-like_sf"/>
</dbReference>
<evidence type="ECO:0000313" key="1">
    <source>
        <dbReference type="EMBL" id="PIR70478.1"/>
    </source>
</evidence>
<proteinExistence type="predicted"/>